<keyword evidence="4 6" id="KW-0805">Transcription regulation</keyword>
<organism evidence="9 10">
    <name type="scientific">Albimonas pacifica</name>
    <dbReference type="NCBI Taxonomy" id="1114924"/>
    <lineage>
        <taxon>Bacteria</taxon>
        <taxon>Pseudomonadati</taxon>
        <taxon>Pseudomonadota</taxon>
        <taxon>Alphaproteobacteria</taxon>
        <taxon>Rhodobacterales</taxon>
        <taxon>Paracoccaceae</taxon>
        <taxon>Albimonas</taxon>
    </lineage>
</organism>
<protein>
    <recommendedName>
        <fullName evidence="6">Transcription antitermination protein NusB</fullName>
    </recommendedName>
    <alternativeName>
        <fullName evidence="6">Antitermination factor NusB</fullName>
    </alternativeName>
</protein>
<comment type="similarity">
    <text evidence="1 6">Belongs to the NusB family.</text>
</comment>
<dbReference type="AlphaFoldDB" id="A0A1I3PC01"/>
<evidence type="ECO:0000256" key="1">
    <source>
        <dbReference type="ARBA" id="ARBA00005952"/>
    </source>
</evidence>
<dbReference type="NCBIfam" id="TIGR01951">
    <property type="entry name" value="nusB"/>
    <property type="match status" value="1"/>
</dbReference>
<dbReference type="EMBL" id="FOQH01000016">
    <property type="protein sequence ID" value="SFJ19035.1"/>
    <property type="molecule type" value="Genomic_DNA"/>
</dbReference>
<feature type="domain" description="NusB/RsmB/TIM44" evidence="8">
    <location>
        <begin position="32"/>
        <end position="167"/>
    </location>
</feature>
<name>A0A1I3PC01_9RHOB</name>
<dbReference type="Pfam" id="PF01029">
    <property type="entry name" value="NusB"/>
    <property type="match status" value="1"/>
</dbReference>
<feature type="region of interest" description="Disordered" evidence="7">
    <location>
        <begin position="1"/>
        <end position="29"/>
    </location>
</feature>
<accession>A0A1I3PC01</accession>
<comment type="function">
    <text evidence="6">Involved in transcription antitermination. Required for transcription of ribosomal RNA (rRNA) genes. Binds specifically to the boxA antiterminator sequence of the ribosomal RNA (rrn) operons.</text>
</comment>
<evidence type="ECO:0000256" key="7">
    <source>
        <dbReference type="SAM" id="MobiDB-lite"/>
    </source>
</evidence>
<evidence type="ECO:0000256" key="6">
    <source>
        <dbReference type="HAMAP-Rule" id="MF_00073"/>
    </source>
</evidence>
<proteinExistence type="inferred from homology"/>
<dbReference type="InterPro" id="IPR011605">
    <property type="entry name" value="NusB_fam"/>
</dbReference>
<dbReference type="InterPro" id="IPR006027">
    <property type="entry name" value="NusB_RsmB_TIM44"/>
</dbReference>
<evidence type="ECO:0000256" key="5">
    <source>
        <dbReference type="ARBA" id="ARBA00023163"/>
    </source>
</evidence>
<dbReference type="InterPro" id="IPR035926">
    <property type="entry name" value="NusB-like_sf"/>
</dbReference>
<keyword evidence="2 6" id="KW-0889">Transcription antitermination</keyword>
<dbReference type="Proteomes" id="UP000199377">
    <property type="component" value="Unassembled WGS sequence"/>
</dbReference>
<dbReference type="STRING" id="1114924.SAMN05216258_11634"/>
<evidence type="ECO:0000256" key="2">
    <source>
        <dbReference type="ARBA" id="ARBA00022814"/>
    </source>
</evidence>
<keyword evidence="5 6" id="KW-0804">Transcription</keyword>
<gene>
    <name evidence="6" type="primary">nusB</name>
    <name evidence="9" type="ORF">SAMN05216258_11634</name>
</gene>
<dbReference type="Gene3D" id="1.10.940.10">
    <property type="entry name" value="NusB-like"/>
    <property type="match status" value="1"/>
</dbReference>
<reference evidence="9 10" key="1">
    <citation type="submission" date="2016-10" db="EMBL/GenBank/DDBJ databases">
        <authorList>
            <person name="de Groot N.N."/>
        </authorList>
    </citation>
    <scope>NUCLEOTIDE SEQUENCE [LARGE SCALE GENOMIC DNA]</scope>
    <source>
        <strain evidence="9 10">CGMCC 1.11030</strain>
    </source>
</reference>
<dbReference type="GO" id="GO:0031564">
    <property type="term" value="P:transcription antitermination"/>
    <property type="evidence" value="ECO:0007669"/>
    <property type="project" value="UniProtKB-KW"/>
</dbReference>
<evidence type="ECO:0000256" key="4">
    <source>
        <dbReference type="ARBA" id="ARBA00023015"/>
    </source>
</evidence>
<evidence type="ECO:0000259" key="8">
    <source>
        <dbReference type="Pfam" id="PF01029"/>
    </source>
</evidence>
<sequence length="175" mass="19746">MNAMTDTPESDNAEPAPRPEPSRQEKKLMRSAARLAAVQALFQMEKSGDDWREVRREFVNHRFGQSIEGEEYREADPYLFDAILEGTVNRQAQIDQATNRALDVAWPIHRIDPTLRAIFRAAGAELFDSTVTPPKVIISEFVDVARAFFPEGKEGGFVNAVLDKVAREARPDAFR</sequence>
<keyword evidence="3 6" id="KW-0694">RNA-binding</keyword>
<dbReference type="GO" id="GO:0003723">
    <property type="term" value="F:RNA binding"/>
    <property type="evidence" value="ECO:0007669"/>
    <property type="project" value="UniProtKB-UniRule"/>
</dbReference>
<dbReference type="SUPFAM" id="SSF48013">
    <property type="entry name" value="NusB-like"/>
    <property type="match status" value="1"/>
</dbReference>
<dbReference type="HAMAP" id="MF_00073">
    <property type="entry name" value="NusB"/>
    <property type="match status" value="1"/>
</dbReference>
<evidence type="ECO:0000313" key="10">
    <source>
        <dbReference type="Proteomes" id="UP000199377"/>
    </source>
</evidence>
<keyword evidence="10" id="KW-1185">Reference proteome</keyword>
<evidence type="ECO:0000256" key="3">
    <source>
        <dbReference type="ARBA" id="ARBA00022884"/>
    </source>
</evidence>
<dbReference type="GO" id="GO:0006353">
    <property type="term" value="P:DNA-templated transcription termination"/>
    <property type="evidence" value="ECO:0007669"/>
    <property type="project" value="UniProtKB-UniRule"/>
</dbReference>
<evidence type="ECO:0000313" key="9">
    <source>
        <dbReference type="EMBL" id="SFJ19035.1"/>
    </source>
</evidence>